<evidence type="ECO:0000256" key="3">
    <source>
        <dbReference type="ARBA" id="ARBA00022833"/>
    </source>
</evidence>
<proteinExistence type="predicted"/>
<reference evidence="13 14" key="1">
    <citation type="journal article" date="2020" name="IScience">
        <title>Genome Sequencing of the Endangered Kingdonia uniflora (Circaeasteraceae, Ranunculales) Reveals Potential Mechanisms of Evolutionary Specialization.</title>
        <authorList>
            <person name="Sun Y."/>
            <person name="Deng T."/>
            <person name="Zhang A."/>
            <person name="Moore M.J."/>
            <person name="Landis J.B."/>
            <person name="Lin N."/>
            <person name="Zhang H."/>
            <person name="Zhang X."/>
            <person name="Huang J."/>
            <person name="Zhang X."/>
            <person name="Sun H."/>
            <person name="Wang H."/>
        </authorList>
    </citation>
    <scope>NUCLEOTIDE SEQUENCE [LARGE SCALE GENOMIC DNA]</scope>
    <source>
        <strain evidence="13">TB1705</strain>
        <tissue evidence="13">Leaf</tissue>
    </source>
</reference>
<dbReference type="InterPro" id="IPR036875">
    <property type="entry name" value="Znf_CCHC_sf"/>
</dbReference>
<feature type="compositionally biased region" description="Low complexity" evidence="10">
    <location>
        <begin position="273"/>
        <end position="292"/>
    </location>
</feature>
<evidence type="ECO:0000256" key="5">
    <source>
        <dbReference type="ARBA" id="ARBA00023125"/>
    </source>
</evidence>
<feature type="region of interest" description="Disordered" evidence="10">
    <location>
        <begin position="458"/>
        <end position="477"/>
    </location>
</feature>
<dbReference type="SMART" id="SM00343">
    <property type="entry name" value="ZnF_C2HC"/>
    <property type="match status" value="1"/>
</dbReference>
<keyword evidence="4 9" id="KW-0805">Transcription regulation</keyword>
<evidence type="ECO:0000256" key="10">
    <source>
        <dbReference type="SAM" id="MobiDB-lite"/>
    </source>
</evidence>
<dbReference type="PANTHER" id="PTHR31992:SF123">
    <property type="entry name" value="DOF ZINC FINGER PROTEIN"/>
    <property type="match status" value="1"/>
</dbReference>
<evidence type="ECO:0000259" key="12">
    <source>
        <dbReference type="PROSITE" id="PS50884"/>
    </source>
</evidence>
<dbReference type="InterPro" id="IPR003851">
    <property type="entry name" value="Znf_Dof"/>
</dbReference>
<dbReference type="GO" id="GO:0003677">
    <property type="term" value="F:DNA binding"/>
    <property type="evidence" value="ECO:0007669"/>
    <property type="project" value="UniProtKB-UniRule"/>
</dbReference>
<evidence type="ECO:0000259" key="11">
    <source>
        <dbReference type="PROSITE" id="PS50158"/>
    </source>
</evidence>
<keyword evidence="6 9" id="KW-0804">Transcription</keyword>
<protein>
    <recommendedName>
        <fullName evidence="9">Dof zinc finger protein</fullName>
    </recommendedName>
</protein>
<evidence type="ECO:0000256" key="2">
    <source>
        <dbReference type="ARBA" id="ARBA00022771"/>
    </source>
</evidence>
<dbReference type="AlphaFoldDB" id="A0A7J7M716"/>
<comment type="function">
    <text evidence="9">Transcription factor that binds specifically to a 5'-AA[AG]G-3' consensus core sequence.</text>
</comment>
<keyword evidence="7 8" id="KW-0539">Nucleus</keyword>
<sequence length="504" mass="55239">MERSKYSNAIKLDVEKFDGNINFGLWQIHVQDILIQGGLRKALKGKPIPKTSVEGKNSVMVVSGKKSFNRFRKGTCWSCGQSGHYRSDCKAGKSNRASSARGSENDINKLATVTSNGGDEALLVVATDGSRRDRRWQIFISEVPGIIDTLANINKRNEEWGELLAMIRGEETSGVPHEVMKYWAMATHSIEDTMGTCQKAQQEMKKTLSLKPPQEQSLKCPRCDSSNTKFCYYNNYSLTQPRYFCKGCRRYWTKGGSLRNVPVGGGCRKSTKRSSSSSSSTSSSSRSRISSSHHQDQVCMITNNNSNPLLNSMIPSLTYDSNDLSLTFGGLHKQTTRLLGFDDHDTSILGHLNSTHYGNPNVHTSTTSSNPGFLDALRSGFLDTQSGGFNNFYYGFGNGVNMGEVDNGASVDGGGEDQIVLPYEDLSGATTTKQDFSINGEENRVFLNFPWQFGGDHHQANNNNNNNNNNMGVSGGGASDSSGRDCWINGIGSSWHGLVNSPLM</sequence>
<evidence type="ECO:0000256" key="8">
    <source>
        <dbReference type="PROSITE-ProRule" id="PRU00071"/>
    </source>
</evidence>
<keyword evidence="1 9" id="KW-0479">Metal-binding</keyword>
<comment type="subcellular location">
    <subcellularLocation>
        <location evidence="8 9">Nucleus</location>
    </subcellularLocation>
</comment>
<dbReference type="EMBL" id="JACGCM010001734">
    <property type="protein sequence ID" value="KAF6150548.1"/>
    <property type="molecule type" value="Genomic_DNA"/>
</dbReference>
<feature type="region of interest" description="Disordered" evidence="10">
    <location>
        <begin position="263"/>
        <end position="295"/>
    </location>
</feature>
<dbReference type="GO" id="GO:0005634">
    <property type="term" value="C:nucleus"/>
    <property type="evidence" value="ECO:0007669"/>
    <property type="project" value="UniProtKB-SubCell"/>
</dbReference>
<evidence type="ECO:0000256" key="4">
    <source>
        <dbReference type="ARBA" id="ARBA00023015"/>
    </source>
</evidence>
<feature type="domain" description="Dof-type" evidence="12">
    <location>
        <begin position="218"/>
        <end position="272"/>
    </location>
</feature>
<evidence type="ECO:0000313" key="13">
    <source>
        <dbReference type="EMBL" id="KAF6150548.1"/>
    </source>
</evidence>
<dbReference type="InterPro" id="IPR001878">
    <property type="entry name" value="Znf_CCHC"/>
</dbReference>
<dbReference type="Proteomes" id="UP000541444">
    <property type="component" value="Unassembled WGS sequence"/>
</dbReference>
<feature type="compositionally biased region" description="Low complexity" evidence="10">
    <location>
        <begin position="461"/>
        <end position="472"/>
    </location>
</feature>
<evidence type="ECO:0000256" key="1">
    <source>
        <dbReference type="ARBA" id="ARBA00022723"/>
    </source>
</evidence>
<accession>A0A7J7M716</accession>
<keyword evidence="2 8" id="KW-0863">Zinc-finger</keyword>
<organism evidence="13 14">
    <name type="scientific">Kingdonia uniflora</name>
    <dbReference type="NCBI Taxonomy" id="39325"/>
    <lineage>
        <taxon>Eukaryota</taxon>
        <taxon>Viridiplantae</taxon>
        <taxon>Streptophyta</taxon>
        <taxon>Embryophyta</taxon>
        <taxon>Tracheophyta</taxon>
        <taxon>Spermatophyta</taxon>
        <taxon>Magnoliopsida</taxon>
        <taxon>Ranunculales</taxon>
        <taxon>Circaeasteraceae</taxon>
        <taxon>Kingdonia</taxon>
    </lineage>
</organism>
<evidence type="ECO:0000256" key="6">
    <source>
        <dbReference type="ARBA" id="ARBA00023163"/>
    </source>
</evidence>
<dbReference type="PANTHER" id="PTHR31992">
    <property type="entry name" value="DOF ZINC FINGER PROTEIN DOF1.4-RELATED"/>
    <property type="match status" value="1"/>
</dbReference>
<keyword evidence="3 9" id="KW-0862">Zinc</keyword>
<keyword evidence="5 8" id="KW-0238">DNA-binding</keyword>
<dbReference type="SUPFAM" id="SSF57756">
    <property type="entry name" value="Retrovirus zinc finger-like domains"/>
    <property type="match status" value="1"/>
</dbReference>
<dbReference type="Pfam" id="PF02701">
    <property type="entry name" value="Zn_ribbon_Dof"/>
    <property type="match status" value="1"/>
</dbReference>
<dbReference type="GO" id="GO:0008270">
    <property type="term" value="F:zinc ion binding"/>
    <property type="evidence" value="ECO:0007669"/>
    <property type="project" value="UniProtKB-KW"/>
</dbReference>
<name>A0A7J7M716_9MAGN</name>
<dbReference type="PROSITE" id="PS50158">
    <property type="entry name" value="ZF_CCHC"/>
    <property type="match status" value="1"/>
</dbReference>
<keyword evidence="14" id="KW-1185">Reference proteome</keyword>
<comment type="caution">
    <text evidence="13">The sequence shown here is derived from an EMBL/GenBank/DDBJ whole genome shotgun (WGS) entry which is preliminary data.</text>
</comment>
<dbReference type="PROSITE" id="PS50884">
    <property type="entry name" value="ZF_DOF_2"/>
    <property type="match status" value="1"/>
</dbReference>
<gene>
    <name evidence="13" type="ORF">GIB67_030349</name>
</gene>
<dbReference type="OrthoDB" id="1927254at2759"/>
<dbReference type="GO" id="GO:0003700">
    <property type="term" value="F:DNA-binding transcription factor activity"/>
    <property type="evidence" value="ECO:0007669"/>
    <property type="project" value="UniProtKB-UniRule"/>
</dbReference>
<dbReference type="PROSITE" id="PS01361">
    <property type="entry name" value="ZF_DOF_1"/>
    <property type="match status" value="1"/>
</dbReference>
<dbReference type="Pfam" id="PF00098">
    <property type="entry name" value="zf-CCHC"/>
    <property type="match status" value="1"/>
</dbReference>
<feature type="domain" description="CCHC-type" evidence="11">
    <location>
        <begin position="76"/>
        <end position="90"/>
    </location>
</feature>
<dbReference type="InterPro" id="IPR045174">
    <property type="entry name" value="Dof"/>
</dbReference>
<evidence type="ECO:0000256" key="7">
    <source>
        <dbReference type="ARBA" id="ARBA00023242"/>
    </source>
</evidence>
<evidence type="ECO:0000313" key="14">
    <source>
        <dbReference type="Proteomes" id="UP000541444"/>
    </source>
</evidence>
<evidence type="ECO:0000256" key="9">
    <source>
        <dbReference type="RuleBase" id="RU369094"/>
    </source>
</evidence>